<organism evidence="1">
    <name type="scientific">Coleochaete scutata</name>
    <dbReference type="NCBI Taxonomy" id="3125"/>
    <lineage>
        <taxon>Eukaryota</taxon>
        <taxon>Viridiplantae</taxon>
        <taxon>Streptophyta</taxon>
        <taxon>Coleochaetophyceae</taxon>
        <taxon>Coleochaetales</taxon>
        <taxon>Coleochaetaceae</taxon>
        <taxon>Coleochaete</taxon>
    </lineage>
</organism>
<geneLocation type="mitochondrion" evidence="1"/>
<gene>
    <name evidence="1" type="primary">orf243</name>
</gene>
<proteinExistence type="predicted"/>
<dbReference type="RefSeq" id="YP_009710003.1">
    <property type="nucleotide sequence ID" value="NC_045180.1"/>
</dbReference>
<dbReference type="GeneID" id="42369808"/>
<dbReference type="EMBL" id="MN613583">
    <property type="protein sequence ID" value="QFU80108.1"/>
    <property type="molecule type" value="Genomic_DNA"/>
</dbReference>
<keyword evidence="1" id="KW-0496">Mitochondrion</keyword>
<protein>
    <submittedName>
        <fullName evidence="1">Uncharacterized protein</fullName>
    </submittedName>
</protein>
<reference evidence="1" key="1">
    <citation type="submission" date="2019-10" db="EMBL/GenBank/DDBJ databases">
        <title>Complete mitogenome of the streptophyte green alga Coleochaete scutata (Coleochaetophyceae).</title>
        <authorList>
            <person name="Turmel M."/>
            <person name="Otis C."/>
            <person name="Lemieux C."/>
        </authorList>
    </citation>
    <scope>NUCLEOTIDE SEQUENCE</scope>
</reference>
<evidence type="ECO:0000313" key="1">
    <source>
        <dbReference type="EMBL" id="QFU80108.1"/>
    </source>
</evidence>
<name>A0A5P9NVV7_COLSC</name>
<sequence length="243" mass="27797">MPYKEDLVLMNKFPPYFASLMATSIFTSATLSPFDIKYLQAAIPGLDNNFYQIAKNKQQQLDVLQIIVSKRDWFTYLDPIFWKQLLEEENPYYTLVFSPSTAQAKVFFDFSSRHSLPISFIKGDTEESAGYFVRSFATTGEKESSDGGSEFDVKSSIGSSYGIGGTGLPDRFFIFVNSKVLKPSLGYWYIDSSEKELKGERFLDQLSTITQNLGRFARKTEFEIKNPQKITKRCAQNMVKREK</sequence>
<dbReference type="AlphaFoldDB" id="A0A5P9NVV7"/>
<accession>A0A5P9NVV7</accession>